<protein>
    <recommendedName>
        <fullName evidence="4">Glycine-rich protein</fullName>
    </recommendedName>
</protein>
<evidence type="ECO:0008006" key="4">
    <source>
        <dbReference type="Google" id="ProtNLM"/>
    </source>
</evidence>
<dbReference type="RefSeq" id="WP_095419585.1">
    <property type="nucleotide sequence ID" value="NZ_CP022989.1"/>
</dbReference>
<reference evidence="2 3" key="1">
    <citation type="submission" date="2017-08" db="EMBL/GenBank/DDBJ databases">
        <title>Identification and genetic characteristics of simultaneous BTEX- and naphthalene-degrading Paraburkholderia sp. BN5 isolated from petroleum-contaminated soil.</title>
        <authorList>
            <person name="Lee Y."/>
            <person name="Jeon C.O."/>
        </authorList>
    </citation>
    <scope>NUCLEOTIDE SEQUENCE [LARGE SCALE GENOMIC DNA]</scope>
    <source>
        <strain evidence="2 3">BN5</strain>
    </source>
</reference>
<name>A0A248VKK0_9BURK</name>
<accession>A0A248VKK0</accession>
<keyword evidence="3" id="KW-1185">Reference proteome</keyword>
<dbReference type="EMBL" id="CP022989">
    <property type="protein sequence ID" value="ASV99587.1"/>
    <property type="molecule type" value="Genomic_DNA"/>
</dbReference>
<dbReference type="AlphaFoldDB" id="A0A248VKK0"/>
<evidence type="ECO:0000313" key="3">
    <source>
        <dbReference type="Proteomes" id="UP000215158"/>
    </source>
</evidence>
<organism evidence="2 3">
    <name type="scientific">Paraburkholderia aromaticivorans</name>
    <dbReference type="NCBI Taxonomy" id="2026199"/>
    <lineage>
        <taxon>Bacteria</taxon>
        <taxon>Pseudomonadati</taxon>
        <taxon>Pseudomonadota</taxon>
        <taxon>Betaproteobacteria</taxon>
        <taxon>Burkholderiales</taxon>
        <taxon>Burkholderiaceae</taxon>
        <taxon>Paraburkholderia</taxon>
    </lineage>
</organism>
<keyword evidence="1" id="KW-0732">Signal</keyword>
<dbReference type="KEGG" id="parb:CJU94_16390"/>
<gene>
    <name evidence="2" type="ORF">CJU94_16390</name>
</gene>
<feature type="signal peptide" evidence="1">
    <location>
        <begin position="1"/>
        <end position="25"/>
    </location>
</feature>
<sequence length="118" mass="11965">MSRLIASMALLAVTASLTGCAIAPAYDYGYAQPYYPGYGYAYGPPYAPVYGSVGIYGGWGGSCCYYHGDHGGYWHGGHGWHGGNGEHGGWHGGGYGGYHGGSGSSWGSSGGHGGGHGH</sequence>
<dbReference type="PROSITE" id="PS51257">
    <property type="entry name" value="PROKAR_LIPOPROTEIN"/>
    <property type="match status" value="1"/>
</dbReference>
<proteinExistence type="predicted"/>
<evidence type="ECO:0000256" key="1">
    <source>
        <dbReference type="SAM" id="SignalP"/>
    </source>
</evidence>
<dbReference type="Proteomes" id="UP000215158">
    <property type="component" value="Chromosome 1"/>
</dbReference>
<feature type="chain" id="PRO_5012015450" description="Glycine-rich protein" evidence="1">
    <location>
        <begin position="26"/>
        <end position="118"/>
    </location>
</feature>
<evidence type="ECO:0000313" key="2">
    <source>
        <dbReference type="EMBL" id="ASV99587.1"/>
    </source>
</evidence>